<dbReference type="EMBL" id="CM037158">
    <property type="protein sequence ID" value="KAH7851952.1"/>
    <property type="molecule type" value="Genomic_DNA"/>
</dbReference>
<comment type="caution">
    <text evidence="1">The sequence shown here is derived from an EMBL/GenBank/DDBJ whole genome shotgun (WGS) entry which is preliminary data.</text>
</comment>
<evidence type="ECO:0000313" key="1">
    <source>
        <dbReference type="EMBL" id="KAH7851952.1"/>
    </source>
</evidence>
<dbReference type="Proteomes" id="UP000828048">
    <property type="component" value="Chromosome 8"/>
</dbReference>
<sequence>MFLTRSVLIFHYKSMIDLVSSGLIYLLSVNLSSSCFWYGLVSCSLGRYLQKSLAMVATLCGPGREILSWKLSPLEGFLTANEKYVTVFYHRGCCTTGICRFGKSACDFPLSCGYEFHLSSAYHKGIYHIWRFAGIRDFFKISNGPKYDGKYLHQLIKGILGDTKLHRCLTNLVIPAFDIKKLQPTVFSTFQVPV</sequence>
<gene>
    <name evidence="1" type="ORF">Vadar_018789</name>
</gene>
<accession>A0ACB7YFL2</accession>
<name>A0ACB7YFL2_9ERIC</name>
<keyword evidence="2" id="KW-1185">Reference proteome</keyword>
<reference evidence="1 2" key="1">
    <citation type="journal article" date="2021" name="Hortic Res">
        <title>High-quality reference genome and annotation aids understanding of berry development for evergreen blueberry (Vaccinium darrowii).</title>
        <authorList>
            <person name="Yu J."/>
            <person name="Hulse-Kemp A.M."/>
            <person name="Babiker E."/>
            <person name="Staton M."/>
        </authorList>
    </citation>
    <scope>NUCLEOTIDE SEQUENCE [LARGE SCALE GENOMIC DNA]</scope>
    <source>
        <strain evidence="2">cv. NJ 8807/NJ 8810</strain>
        <tissue evidence="1">Young leaf</tissue>
    </source>
</reference>
<proteinExistence type="predicted"/>
<organism evidence="1 2">
    <name type="scientific">Vaccinium darrowii</name>
    <dbReference type="NCBI Taxonomy" id="229202"/>
    <lineage>
        <taxon>Eukaryota</taxon>
        <taxon>Viridiplantae</taxon>
        <taxon>Streptophyta</taxon>
        <taxon>Embryophyta</taxon>
        <taxon>Tracheophyta</taxon>
        <taxon>Spermatophyta</taxon>
        <taxon>Magnoliopsida</taxon>
        <taxon>eudicotyledons</taxon>
        <taxon>Gunneridae</taxon>
        <taxon>Pentapetalae</taxon>
        <taxon>asterids</taxon>
        <taxon>Ericales</taxon>
        <taxon>Ericaceae</taxon>
        <taxon>Vaccinioideae</taxon>
        <taxon>Vaccinieae</taxon>
        <taxon>Vaccinium</taxon>
    </lineage>
</organism>
<evidence type="ECO:0000313" key="2">
    <source>
        <dbReference type="Proteomes" id="UP000828048"/>
    </source>
</evidence>
<protein>
    <submittedName>
        <fullName evidence="1">Uncharacterized protein</fullName>
    </submittedName>
</protein>